<evidence type="ECO:0000313" key="4">
    <source>
        <dbReference type="Proteomes" id="UP000600449"/>
    </source>
</evidence>
<dbReference type="AlphaFoldDB" id="A0A917V3G9"/>
<keyword evidence="1" id="KW-1133">Transmembrane helix</keyword>
<name>A0A917V3G9_9HYPH</name>
<dbReference type="Pfam" id="PF07811">
    <property type="entry name" value="TadE"/>
    <property type="match status" value="1"/>
</dbReference>
<gene>
    <name evidence="3" type="ORF">GCM10011322_18330</name>
</gene>
<comment type="caution">
    <text evidence="3">The sequence shown here is derived from an EMBL/GenBank/DDBJ whole genome shotgun (WGS) entry which is preliminary data.</text>
</comment>
<dbReference type="RefSeq" id="WP_188911980.1">
    <property type="nucleotide sequence ID" value="NZ_BMMF01000005.1"/>
</dbReference>
<keyword evidence="1" id="KW-0812">Transmembrane</keyword>
<feature type="transmembrane region" description="Helical" evidence="1">
    <location>
        <begin position="21"/>
        <end position="41"/>
    </location>
</feature>
<dbReference type="Proteomes" id="UP000600449">
    <property type="component" value="Unassembled WGS sequence"/>
</dbReference>
<feature type="domain" description="TadE-like" evidence="2">
    <location>
        <begin position="21"/>
        <end position="62"/>
    </location>
</feature>
<keyword evidence="1" id="KW-0472">Membrane</keyword>
<evidence type="ECO:0000313" key="3">
    <source>
        <dbReference type="EMBL" id="GGK32011.1"/>
    </source>
</evidence>
<evidence type="ECO:0000259" key="2">
    <source>
        <dbReference type="Pfam" id="PF07811"/>
    </source>
</evidence>
<organism evidence="3 4">
    <name type="scientific">Salinarimonas ramus</name>
    <dbReference type="NCBI Taxonomy" id="690164"/>
    <lineage>
        <taxon>Bacteria</taxon>
        <taxon>Pseudomonadati</taxon>
        <taxon>Pseudomonadota</taxon>
        <taxon>Alphaproteobacteria</taxon>
        <taxon>Hyphomicrobiales</taxon>
        <taxon>Salinarimonadaceae</taxon>
        <taxon>Salinarimonas</taxon>
    </lineage>
</organism>
<sequence>MTRIPARLVDLVRRFARARSGVAAIEFAFVLPVMLLLFIGLSQTTVALSMDRKVTLLSRTTADLVGRMGSTTIAEINGIMEAASVVLEPYDDAEVSIVLSSVVVRDSNPDPDSTSLEARVCWSRANANGTARSPNQTVPIPAGFDQDGASFVFAEVRMPYRPLFSLDNLFTTINLWDDTAWPVRSGGQVQLSGVAPC</sequence>
<dbReference type="InterPro" id="IPR012495">
    <property type="entry name" value="TadE-like_dom"/>
</dbReference>
<reference evidence="3 4" key="1">
    <citation type="journal article" date="2014" name="Int. J. Syst. Evol. Microbiol.">
        <title>Complete genome sequence of Corynebacterium casei LMG S-19264T (=DSM 44701T), isolated from a smear-ripened cheese.</title>
        <authorList>
            <consortium name="US DOE Joint Genome Institute (JGI-PGF)"/>
            <person name="Walter F."/>
            <person name="Albersmeier A."/>
            <person name="Kalinowski J."/>
            <person name="Ruckert C."/>
        </authorList>
    </citation>
    <scope>NUCLEOTIDE SEQUENCE [LARGE SCALE GENOMIC DNA]</scope>
    <source>
        <strain evidence="3 4">CGMCC 1.9161</strain>
    </source>
</reference>
<dbReference type="EMBL" id="BMMF01000005">
    <property type="protein sequence ID" value="GGK32011.1"/>
    <property type="molecule type" value="Genomic_DNA"/>
</dbReference>
<protein>
    <recommendedName>
        <fullName evidence="2">TadE-like domain-containing protein</fullName>
    </recommendedName>
</protein>
<accession>A0A917V3G9</accession>
<evidence type="ECO:0000256" key="1">
    <source>
        <dbReference type="SAM" id="Phobius"/>
    </source>
</evidence>
<keyword evidence="4" id="KW-1185">Reference proteome</keyword>
<proteinExistence type="predicted"/>